<keyword evidence="3" id="KW-1185">Reference proteome</keyword>
<feature type="region of interest" description="Disordered" evidence="1">
    <location>
        <begin position="1"/>
        <end position="77"/>
    </location>
</feature>
<protein>
    <submittedName>
        <fullName evidence="2">Uncharacterized protein</fullName>
    </submittedName>
</protein>
<evidence type="ECO:0000313" key="3">
    <source>
        <dbReference type="Proteomes" id="UP001431429"/>
    </source>
</evidence>
<feature type="compositionally biased region" description="Basic and acidic residues" evidence="1">
    <location>
        <begin position="1"/>
        <end position="25"/>
    </location>
</feature>
<proteinExistence type="predicted"/>
<evidence type="ECO:0000256" key="1">
    <source>
        <dbReference type="SAM" id="MobiDB-lite"/>
    </source>
</evidence>
<dbReference type="RefSeq" id="WP_250918524.1">
    <property type="nucleotide sequence ID" value="NZ_JAMQAW010000007.1"/>
</dbReference>
<comment type="caution">
    <text evidence="2">The sequence shown here is derived from an EMBL/GenBank/DDBJ whole genome shotgun (WGS) entry which is preliminary data.</text>
</comment>
<reference evidence="2" key="1">
    <citation type="submission" date="2022-06" db="EMBL/GenBank/DDBJ databases">
        <title>Genome public.</title>
        <authorList>
            <person name="Sun Q."/>
        </authorList>
    </citation>
    <scope>NUCLEOTIDE SEQUENCE</scope>
    <source>
        <strain evidence="2">CWNU-1</strain>
    </source>
</reference>
<evidence type="ECO:0000313" key="2">
    <source>
        <dbReference type="EMBL" id="MCM2388170.1"/>
    </source>
</evidence>
<sequence>MRADPREGGGENVDRVQDIFGRDRAPGGGDDVDELADAHDRRLDRLLNPGRGPGVQSHTGFDDTTGDALEPAFRSGR</sequence>
<dbReference type="EMBL" id="JAMQAW010000007">
    <property type="protein sequence ID" value="MCM2388170.1"/>
    <property type="molecule type" value="Genomic_DNA"/>
</dbReference>
<dbReference type="Proteomes" id="UP001431429">
    <property type="component" value="Unassembled WGS sequence"/>
</dbReference>
<organism evidence="2 3">
    <name type="scientific">Streptomyces albipurpureus</name>
    <dbReference type="NCBI Taxonomy" id="2897419"/>
    <lineage>
        <taxon>Bacteria</taxon>
        <taxon>Bacillati</taxon>
        <taxon>Actinomycetota</taxon>
        <taxon>Actinomycetes</taxon>
        <taxon>Kitasatosporales</taxon>
        <taxon>Streptomycetaceae</taxon>
        <taxon>Streptomyces</taxon>
    </lineage>
</organism>
<feature type="compositionally biased region" description="Basic and acidic residues" evidence="1">
    <location>
        <begin position="36"/>
        <end position="45"/>
    </location>
</feature>
<name>A0ABT0UIB0_9ACTN</name>
<gene>
    <name evidence="2" type="ORF">NBG84_07585</name>
</gene>
<accession>A0ABT0UIB0</accession>